<evidence type="ECO:0000313" key="1">
    <source>
        <dbReference type="EMBL" id="KAB8068300.1"/>
    </source>
</evidence>
<reference evidence="1 2" key="1">
    <citation type="submission" date="2019-04" db="EMBL/GenBank/DDBJ databases">
        <title>Friends and foes A comparative genomics study of 23 Aspergillus species from section Flavi.</title>
        <authorList>
            <consortium name="DOE Joint Genome Institute"/>
            <person name="Kjaerbolling I."/>
            <person name="Vesth T."/>
            <person name="Frisvad J.C."/>
            <person name="Nybo J.L."/>
            <person name="Theobald S."/>
            <person name="Kildgaard S."/>
            <person name="Isbrandt T."/>
            <person name="Kuo A."/>
            <person name="Sato A."/>
            <person name="Lyhne E.K."/>
            <person name="Kogle M.E."/>
            <person name="Wiebenga A."/>
            <person name="Kun R.S."/>
            <person name="Lubbers R.J."/>
            <person name="Makela M.R."/>
            <person name="Barry K."/>
            <person name="Chovatia M."/>
            <person name="Clum A."/>
            <person name="Daum C."/>
            <person name="Haridas S."/>
            <person name="He G."/>
            <person name="LaButti K."/>
            <person name="Lipzen A."/>
            <person name="Mondo S."/>
            <person name="Riley R."/>
            <person name="Salamov A."/>
            <person name="Simmons B.A."/>
            <person name="Magnuson J.K."/>
            <person name="Henrissat B."/>
            <person name="Mortensen U.H."/>
            <person name="Larsen T.O."/>
            <person name="Devries R.P."/>
            <person name="Grigoriev I.V."/>
            <person name="Machida M."/>
            <person name="Baker S.E."/>
            <person name="Andersen M.R."/>
        </authorList>
    </citation>
    <scope>NUCLEOTIDE SEQUENCE [LARGE SCALE GENOMIC DNA]</scope>
    <source>
        <strain evidence="1 2">CBS 151.66</strain>
    </source>
</reference>
<dbReference type="AlphaFoldDB" id="A0A5N5WM88"/>
<evidence type="ECO:0000313" key="2">
    <source>
        <dbReference type="Proteomes" id="UP000326565"/>
    </source>
</evidence>
<proteinExistence type="predicted"/>
<protein>
    <submittedName>
        <fullName evidence="1">Uncharacterized protein</fullName>
    </submittedName>
</protein>
<accession>A0A5N5WM88</accession>
<organism evidence="1 2">
    <name type="scientific">Aspergillus leporis</name>
    <dbReference type="NCBI Taxonomy" id="41062"/>
    <lineage>
        <taxon>Eukaryota</taxon>
        <taxon>Fungi</taxon>
        <taxon>Dikarya</taxon>
        <taxon>Ascomycota</taxon>
        <taxon>Pezizomycotina</taxon>
        <taxon>Eurotiomycetes</taxon>
        <taxon>Eurotiomycetidae</taxon>
        <taxon>Eurotiales</taxon>
        <taxon>Aspergillaceae</taxon>
        <taxon>Aspergillus</taxon>
        <taxon>Aspergillus subgen. Circumdati</taxon>
    </lineage>
</organism>
<keyword evidence="2" id="KW-1185">Reference proteome</keyword>
<name>A0A5N5WM88_9EURO</name>
<sequence>MRWPPVALSCPPTSRIKTVQSRSTMGSSFVVCLTARRPRKSTPQPTIFEPTLKLMTILRWRVEILAAGLHRRQLMRLLSGTRRCSLLSRKTLAKQVPLEILAWFVLRQLKQVPLLCR</sequence>
<gene>
    <name evidence="1" type="ORF">BDV29DRAFT_184790</name>
</gene>
<dbReference type="Proteomes" id="UP000326565">
    <property type="component" value="Unassembled WGS sequence"/>
</dbReference>
<dbReference type="EMBL" id="ML732402">
    <property type="protein sequence ID" value="KAB8068300.1"/>
    <property type="molecule type" value="Genomic_DNA"/>
</dbReference>